<dbReference type="OrthoDB" id="276604at2"/>
<dbReference type="EMBL" id="LN614827">
    <property type="protein sequence ID" value="CEG56044.1"/>
    <property type="molecule type" value="Genomic_DNA"/>
</dbReference>
<dbReference type="EC" id="2.4.1.212" evidence="5"/>
<feature type="transmembrane region" description="Helical" evidence="4">
    <location>
        <begin position="499"/>
        <end position="521"/>
    </location>
</feature>
<evidence type="ECO:0000256" key="2">
    <source>
        <dbReference type="ARBA" id="ARBA00022676"/>
    </source>
</evidence>
<organism evidence="5 6">
    <name type="scientific">Legionella fallonii LLAP-10</name>
    <dbReference type="NCBI Taxonomy" id="1212491"/>
    <lineage>
        <taxon>Bacteria</taxon>
        <taxon>Pseudomonadati</taxon>
        <taxon>Pseudomonadota</taxon>
        <taxon>Gammaproteobacteria</taxon>
        <taxon>Legionellales</taxon>
        <taxon>Legionellaceae</taxon>
        <taxon>Legionella</taxon>
    </lineage>
</organism>
<comment type="similarity">
    <text evidence="1">Belongs to the glycosyltransferase 2 family.</text>
</comment>
<sequence length="624" mass="71267">MIHFLPRADFWPSRFLFLLLSFVSMVTHAYQKPQIISSVAPLIYLVTSASSDKGSFVLPHKAQNILNENLPTKRGVQSHFVGKEWFYSFLYYLCLTMALTGIVPVVVFFIEHNLAGLYAFVNHFGKCKNYCPRVAVLIPAWNEALVLEHTINILLMIDYPLDNLRLYIIDDGSTDNTQELLKKKHLEYPQNIINVYKEGGGNGKAHAINYGLNVVLADDWAQALLFIDADVAFKKDALRRMARHLADPDVGAVTAYIKVGNRNTNFITRSIGFEYIVSQSITRRAQSVLGVVACLAGGAQLHTRENIEQLGSEINTSTLAEDTYTTFATQKLGKKVIFEGNAFVYAEEPKTIIDVWKQRFRWARGNIQITKAFKDVWFRSKHTSLGNFLFGIIWFCVVLTPIIMILAAIGLIGLFILDKEHSSHIFFYLASISLFVYLYTTIFALFVDRRTSKLSFLEGIMYPGLVSLFILCISINPPFFFKQLSYLLNTNDSTSTSELVLLFMESWSALCMFWAWVVFRFEFAGLSPRITNFLLMVVGYGPLLCTINLAAYIAEIKRPNLRWDKTEKISSKRILRSRIEPLLPFDFDKALAKDFQREYRFFCLQLISIGIVCGLFILFHFLKF</sequence>
<feature type="transmembrane region" description="Helical" evidence="4">
    <location>
        <begin position="425"/>
        <end position="447"/>
    </location>
</feature>
<feature type="transmembrane region" description="Helical" evidence="4">
    <location>
        <begin position="533"/>
        <end position="554"/>
    </location>
</feature>
<reference evidence="6" key="1">
    <citation type="submission" date="2014-09" db="EMBL/GenBank/DDBJ databases">
        <authorList>
            <person name="Gomez-Valero L."/>
        </authorList>
    </citation>
    <scope>NUCLEOTIDE SEQUENCE [LARGE SCALE GENOMIC DNA]</scope>
    <source>
        <strain evidence="6">ATCC700992</strain>
    </source>
</reference>
<protein>
    <submittedName>
        <fullName evidence="5">Hyaluronan synthase_Glycosyltransferase</fullName>
        <ecNumber evidence="5">2.4.1.212</ecNumber>
    </submittedName>
</protein>
<dbReference type="AlphaFoldDB" id="A0A098G250"/>
<evidence type="ECO:0000256" key="3">
    <source>
        <dbReference type="ARBA" id="ARBA00022679"/>
    </source>
</evidence>
<keyword evidence="3 5" id="KW-0808">Transferase</keyword>
<keyword evidence="4" id="KW-0812">Transmembrane</keyword>
<gene>
    <name evidence="5" type="ORF">LFA_0590</name>
</gene>
<dbReference type="KEGG" id="lfa:LFA_0590"/>
<name>A0A098G250_9GAMM</name>
<keyword evidence="6" id="KW-1185">Reference proteome</keyword>
<feature type="transmembrane region" description="Helical" evidence="4">
    <location>
        <begin position="599"/>
        <end position="622"/>
    </location>
</feature>
<dbReference type="SUPFAM" id="SSF53448">
    <property type="entry name" value="Nucleotide-diphospho-sugar transferases"/>
    <property type="match status" value="1"/>
</dbReference>
<dbReference type="STRING" id="1212491.LFA_0590"/>
<feature type="transmembrane region" description="Helical" evidence="4">
    <location>
        <begin position="89"/>
        <end position="110"/>
    </location>
</feature>
<dbReference type="GO" id="GO:0050501">
    <property type="term" value="F:hyaluronan synthase activity"/>
    <property type="evidence" value="ECO:0007669"/>
    <property type="project" value="UniProtKB-EC"/>
</dbReference>
<evidence type="ECO:0000256" key="4">
    <source>
        <dbReference type="SAM" id="Phobius"/>
    </source>
</evidence>
<dbReference type="Gene3D" id="3.90.550.10">
    <property type="entry name" value="Spore Coat Polysaccharide Biosynthesis Protein SpsA, Chain A"/>
    <property type="match status" value="1"/>
</dbReference>
<evidence type="ECO:0000313" key="6">
    <source>
        <dbReference type="Proteomes" id="UP000032430"/>
    </source>
</evidence>
<keyword evidence="4" id="KW-1133">Transmembrane helix</keyword>
<evidence type="ECO:0000256" key="1">
    <source>
        <dbReference type="ARBA" id="ARBA00006739"/>
    </source>
</evidence>
<keyword evidence="4" id="KW-0472">Membrane</keyword>
<dbReference type="HOGENOM" id="CLU_030008_0_0_6"/>
<evidence type="ECO:0000313" key="5">
    <source>
        <dbReference type="EMBL" id="CEG56044.1"/>
    </source>
</evidence>
<keyword evidence="2 5" id="KW-0328">Glycosyltransferase</keyword>
<proteinExistence type="inferred from homology"/>
<feature type="transmembrane region" description="Helical" evidence="4">
    <location>
        <begin position="388"/>
        <end position="413"/>
    </location>
</feature>
<dbReference type="Pfam" id="PF13641">
    <property type="entry name" value="Glyco_tranf_2_3"/>
    <property type="match status" value="1"/>
</dbReference>
<dbReference type="Proteomes" id="UP000032430">
    <property type="component" value="Chromosome I"/>
</dbReference>
<dbReference type="PANTHER" id="PTHR43630:SF1">
    <property type="entry name" value="POLY-BETA-1,6-N-ACETYL-D-GLUCOSAMINE SYNTHASE"/>
    <property type="match status" value="1"/>
</dbReference>
<dbReference type="PANTHER" id="PTHR43630">
    <property type="entry name" value="POLY-BETA-1,6-N-ACETYL-D-GLUCOSAMINE SYNTHASE"/>
    <property type="match status" value="1"/>
</dbReference>
<accession>A0A098G250</accession>
<feature type="transmembrane region" description="Helical" evidence="4">
    <location>
        <begin position="459"/>
        <end position="479"/>
    </location>
</feature>
<dbReference type="CDD" id="cd06423">
    <property type="entry name" value="CESA_like"/>
    <property type="match status" value="1"/>
</dbReference>
<dbReference type="InterPro" id="IPR029044">
    <property type="entry name" value="Nucleotide-diphossugar_trans"/>
</dbReference>